<dbReference type="PANTHER" id="PTHR12686">
    <property type="entry name" value="3'-5' EXORIBONUCLEASE CSL4-RELATED"/>
    <property type="match status" value="1"/>
</dbReference>
<dbReference type="InterPro" id="IPR039771">
    <property type="entry name" value="Csl4"/>
</dbReference>
<organism evidence="3 4">
    <name type="scientific">Pycnococcus provasolii</name>
    <dbReference type="NCBI Taxonomy" id="41880"/>
    <lineage>
        <taxon>Eukaryota</taxon>
        <taxon>Viridiplantae</taxon>
        <taxon>Chlorophyta</taxon>
        <taxon>Pseudoscourfieldiophyceae</taxon>
        <taxon>Pseudoscourfieldiales</taxon>
        <taxon>Pycnococcaceae</taxon>
        <taxon>Pycnococcus</taxon>
    </lineage>
</organism>
<dbReference type="GO" id="GO:0006396">
    <property type="term" value="P:RNA processing"/>
    <property type="evidence" value="ECO:0007669"/>
    <property type="project" value="InterPro"/>
</dbReference>
<evidence type="ECO:0000313" key="4">
    <source>
        <dbReference type="Proteomes" id="UP000660262"/>
    </source>
</evidence>
<comment type="subcellular location">
    <subcellularLocation>
        <location evidence="1">Nucleus</location>
        <location evidence="1">Nucleolus</location>
    </subcellularLocation>
</comment>
<proteinExistence type="predicted"/>
<dbReference type="PANTHER" id="PTHR12686:SF8">
    <property type="entry name" value="EXOSOME COMPLEX COMPONENT CSL4"/>
    <property type="match status" value="1"/>
</dbReference>
<keyword evidence="2" id="KW-0271">Exosome</keyword>
<dbReference type="InterPro" id="IPR012340">
    <property type="entry name" value="NA-bd_OB-fold"/>
</dbReference>
<name>A0A830HGQ1_9CHLO</name>
<evidence type="ECO:0000256" key="2">
    <source>
        <dbReference type="ARBA" id="ARBA00022835"/>
    </source>
</evidence>
<dbReference type="AlphaFoldDB" id="A0A830HGQ1"/>
<dbReference type="GO" id="GO:0000178">
    <property type="term" value="C:exosome (RNase complex)"/>
    <property type="evidence" value="ECO:0007669"/>
    <property type="project" value="UniProtKB-KW"/>
</dbReference>
<dbReference type="Proteomes" id="UP000660262">
    <property type="component" value="Unassembled WGS sequence"/>
</dbReference>
<dbReference type="OrthoDB" id="440760at2759"/>
<dbReference type="Gene3D" id="2.40.50.140">
    <property type="entry name" value="Nucleic acid-binding proteins"/>
    <property type="match status" value="1"/>
</dbReference>
<dbReference type="GO" id="GO:0005730">
    <property type="term" value="C:nucleolus"/>
    <property type="evidence" value="ECO:0007669"/>
    <property type="project" value="UniProtKB-SubCell"/>
</dbReference>
<dbReference type="EMBL" id="BNJQ01000008">
    <property type="protein sequence ID" value="GHP04821.1"/>
    <property type="molecule type" value="Genomic_DNA"/>
</dbReference>
<protein>
    <recommendedName>
        <fullName evidence="5">S1 motif domain-containing protein</fullName>
    </recommendedName>
</protein>
<comment type="caution">
    <text evidence="3">The sequence shown here is derived from an EMBL/GenBank/DDBJ whole genome shotgun (WGS) entry which is preliminary data.</text>
</comment>
<keyword evidence="4" id="KW-1185">Reference proteome</keyword>
<dbReference type="SUPFAM" id="SSF50249">
    <property type="entry name" value="Nucleic acid-binding proteins"/>
    <property type="match status" value="1"/>
</dbReference>
<evidence type="ECO:0000256" key="1">
    <source>
        <dbReference type="ARBA" id="ARBA00004604"/>
    </source>
</evidence>
<gene>
    <name evidence="3" type="ORF">PPROV_000357300</name>
</gene>
<sequence length="162" mass="17919">MADTKKKKSWWSRPSPRLPVPRVGSEVYGLVVRITRQAATVLIKVVDSTPLPSTTLEAVWRTPDMALRGEAVDDTEDVASFVRVGDVVRAQVMSVGDGGAYFIYAPEPRHGVVYAADDAELIKAPDAKGKATFRHPVTGEKTTRRASQTETWTWDDFMDADR</sequence>
<reference evidence="3" key="1">
    <citation type="submission" date="2020-10" db="EMBL/GenBank/DDBJ databases">
        <title>Unveiling of a novel bifunctional photoreceptor, Dualchrome1, isolated from a cosmopolitan green alga.</title>
        <authorList>
            <person name="Suzuki S."/>
            <person name="Kawachi M."/>
        </authorList>
    </citation>
    <scope>NUCLEOTIDE SEQUENCE</scope>
    <source>
        <strain evidence="3">NIES 2893</strain>
    </source>
</reference>
<evidence type="ECO:0008006" key="5">
    <source>
        <dbReference type="Google" id="ProtNLM"/>
    </source>
</evidence>
<evidence type="ECO:0000313" key="3">
    <source>
        <dbReference type="EMBL" id="GHP04821.1"/>
    </source>
</evidence>
<accession>A0A830HGQ1</accession>